<evidence type="ECO:0000313" key="3">
    <source>
        <dbReference type="Proteomes" id="UP000774617"/>
    </source>
</evidence>
<protein>
    <submittedName>
        <fullName evidence="2">Uncharacterized protein</fullName>
    </submittedName>
</protein>
<name>A0ABQ8G0W6_9PEZI</name>
<organism evidence="2 3">
    <name type="scientific">Macrophomina phaseolina</name>
    <dbReference type="NCBI Taxonomy" id="35725"/>
    <lineage>
        <taxon>Eukaryota</taxon>
        <taxon>Fungi</taxon>
        <taxon>Dikarya</taxon>
        <taxon>Ascomycota</taxon>
        <taxon>Pezizomycotina</taxon>
        <taxon>Dothideomycetes</taxon>
        <taxon>Dothideomycetes incertae sedis</taxon>
        <taxon>Botryosphaeriales</taxon>
        <taxon>Botryosphaeriaceae</taxon>
        <taxon>Macrophomina</taxon>
    </lineage>
</organism>
<reference evidence="2 3" key="1">
    <citation type="journal article" date="2021" name="Nat. Commun.">
        <title>Genetic determinants of endophytism in the Arabidopsis root mycobiome.</title>
        <authorList>
            <person name="Mesny F."/>
            <person name="Miyauchi S."/>
            <person name="Thiergart T."/>
            <person name="Pickel B."/>
            <person name="Atanasova L."/>
            <person name="Karlsson M."/>
            <person name="Huettel B."/>
            <person name="Barry K.W."/>
            <person name="Haridas S."/>
            <person name="Chen C."/>
            <person name="Bauer D."/>
            <person name="Andreopoulos W."/>
            <person name="Pangilinan J."/>
            <person name="LaButti K."/>
            <person name="Riley R."/>
            <person name="Lipzen A."/>
            <person name="Clum A."/>
            <person name="Drula E."/>
            <person name="Henrissat B."/>
            <person name="Kohler A."/>
            <person name="Grigoriev I.V."/>
            <person name="Martin F.M."/>
            <person name="Hacquard S."/>
        </authorList>
    </citation>
    <scope>NUCLEOTIDE SEQUENCE [LARGE SCALE GENOMIC DNA]</scope>
    <source>
        <strain evidence="2 3">MPI-SDFR-AT-0080</strain>
    </source>
</reference>
<gene>
    <name evidence="2" type="ORF">B0J12DRAFT_674893</name>
</gene>
<feature type="region of interest" description="Disordered" evidence="1">
    <location>
        <begin position="40"/>
        <end position="75"/>
    </location>
</feature>
<evidence type="ECO:0000313" key="2">
    <source>
        <dbReference type="EMBL" id="KAH7041910.1"/>
    </source>
</evidence>
<keyword evidence="3" id="KW-1185">Reference proteome</keyword>
<feature type="compositionally biased region" description="Basic residues" evidence="1">
    <location>
        <begin position="41"/>
        <end position="53"/>
    </location>
</feature>
<dbReference type="EMBL" id="JAGTJR010000028">
    <property type="protein sequence ID" value="KAH7041910.1"/>
    <property type="molecule type" value="Genomic_DNA"/>
</dbReference>
<feature type="region of interest" description="Disordered" evidence="1">
    <location>
        <begin position="999"/>
        <end position="1032"/>
    </location>
</feature>
<comment type="caution">
    <text evidence="2">The sequence shown here is derived from an EMBL/GenBank/DDBJ whole genome shotgun (WGS) entry which is preliminary data.</text>
</comment>
<sequence length="1032" mass="115454">MHTSFQHVLSRAFRQSSPTPAGYFTVAAWLAPAVAASAAPPRRHFSRTRRKRAQHPDSNHAPSAIPQPVRAPPARLRIPGSDSIEHVEPWVDRLDPFLPPHLSATSTGTPEPPHIGGERLKYARNLAWFLAQSRKQSRVDILSCLALEQGRWDAVMWIVRTIVEMPAPENARLEDIMRSDTIEWDGAFDSIEDATNEPITARRTGPGLPFRQTLDQLTHFRGSTDDGSYYRNAALGAIWKSLGHMILGAVGRPPQDKDTIMGHVLELLALLHHAGIIPESVYRYEAPNDAYSLQKPPTLYLLSSRILTALSDAAWRAQEKAATASHKSEAQYNFLGQEIPGSRYKVRTPELGSEVWLELVLWSCLHGGWAIDGIEILKKLASYRGHSRWSVIHWRNILQDQAGFSFRNMTWTDLWSFARARGTQANSPDRFIVQKTVSSEVVAAYVDRLLSRVGMGVGSRGDPALQIFKDVLTLKDLLNRDNLGLGTATWESVMVRFLESGGIDMNTEGRWLERLLRLSTRYGREHDYMNAPHELEDSRGSPSYILDPSAVSLGVSHQALRVHVTNGNIGAAARVISRLQAMTDENKKLSIQKFFEKLNSGPGGALDKRGSFSSNTPSHTYPTYFPQIPPPLLAGVLKLATQTQAFDFARQLLYSDDFDGPLIPQDLYSHGTLAAAITEFAIAANDGQLLHTVITLRSKHGSITPEMTRALLENQMHHDKWETVENIVRSLVTGSDKGWVANVSAVLAKRLLVLQDRAARQPSQLVDEKHPLALAASLFRRSLRAQFGEGHRERYNRFHGILCVLASVGPEWRDFCSGLFVYRGPRSLEKSVSEDDFMQILQGVVEGRGPHEGMQLMVIWCKDVRHAPPLEQAHQVEEKRPDPAVSAVVEEVVVDMPKGTTNDVPDLVLRGQRLSPKLPMMRTVYQAALQQYDLKSVAAWREGKMEEILRWAVMGLRAMGLGKKEIAFELQGIASVRDVWRKSAAARRRVRRVYNRLSRKEEKDVQRGRGRGAWEAMKKQRTAATGAENGSR</sequence>
<proteinExistence type="predicted"/>
<accession>A0ABQ8G0W6</accession>
<dbReference type="Proteomes" id="UP000774617">
    <property type="component" value="Unassembled WGS sequence"/>
</dbReference>
<evidence type="ECO:0000256" key="1">
    <source>
        <dbReference type="SAM" id="MobiDB-lite"/>
    </source>
</evidence>